<evidence type="ECO:0000313" key="2">
    <source>
        <dbReference type="EMBL" id="QUE49446.1"/>
    </source>
</evidence>
<dbReference type="Pfam" id="PF04306">
    <property type="entry name" value="DUF456"/>
    <property type="match status" value="1"/>
</dbReference>
<feature type="transmembrane region" description="Helical" evidence="1">
    <location>
        <begin position="149"/>
        <end position="175"/>
    </location>
</feature>
<dbReference type="PANTHER" id="PTHR39165:SF1">
    <property type="entry name" value="DUF456 DOMAIN-CONTAINING PROTEIN"/>
    <property type="match status" value="1"/>
</dbReference>
<feature type="transmembrane region" description="Helical" evidence="1">
    <location>
        <begin position="20"/>
        <end position="53"/>
    </location>
</feature>
<keyword evidence="1" id="KW-0812">Transmembrane</keyword>
<dbReference type="KEGG" id="lamb:KBB96_11235"/>
<proteinExistence type="predicted"/>
<dbReference type="EMBL" id="CP073100">
    <property type="protein sequence ID" value="QUE49446.1"/>
    <property type="molecule type" value="Genomic_DNA"/>
</dbReference>
<protein>
    <submittedName>
        <fullName evidence="2">DUF456 domain-containing protein</fullName>
    </submittedName>
</protein>
<keyword evidence="1" id="KW-0472">Membrane</keyword>
<name>A0A975G628_9BACT</name>
<dbReference type="PANTHER" id="PTHR39165">
    <property type="entry name" value="IG HYPOTHETICAL 17883"/>
    <property type="match status" value="1"/>
</dbReference>
<feature type="transmembrane region" description="Helical" evidence="1">
    <location>
        <begin position="65"/>
        <end position="84"/>
    </location>
</feature>
<evidence type="ECO:0000313" key="3">
    <source>
        <dbReference type="Proteomes" id="UP000676169"/>
    </source>
</evidence>
<keyword evidence="1" id="KW-1133">Transmembrane helix</keyword>
<keyword evidence="3" id="KW-1185">Reference proteome</keyword>
<feature type="transmembrane region" description="Helical" evidence="1">
    <location>
        <begin position="104"/>
        <end position="137"/>
    </location>
</feature>
<organism evidence="2 3">
    <name type="scientific">Luteolibacter ambystomatis</name>
    <dbReference type="NCBI Taxonomy" id="2824561"/>
    <lineage>
        <taxon>Bacteria</taxon>
        <taxon>Pseudomonadati</taxon>
        <taxon>Verrucomicrobiota</taxon>
        <taxon>Verrucomicrobiia</taxon>
        <taxon>Verrucomicrobiales</taxon>
        <taxon>Verrucomicrobiaceae</taxon>
        <taxon>Luteolibacter</taxon>
    </lineage>
</organism>
<sequence>MIGMWESLIGWAGWGTVGTVGAWIVTACLLIAGMIGCVLPVLPGHLILLIAAIAHRLMLGREGSGLDWWSFLVLAVLMAASQAFELYSGAAGTRWFGGTRWGAFGAFVGSIVGMFFMPFGLLLGPLIGALAFELIFARKELKHATVSGVGSVVGTVTGLVVKLAVGVLMLLWFFLDVFWIGK</sequence>
<reference evidence="2" key="1">
    <citation type="submission" date="2021-04" db="EMBL/GenBank/DDBJ databases">
        <title>Luteolibacter sp. 32A isolated from the skin of an Anderson's salamander (Ambystoma andersonii).</title>
        <authorList>
            <person name="Spergser J."/>
            <person name="Busse H.-J."/>
        </authorList>
    </citation>
    <scope>NUCLEOTIDE SEQUENCE</scope>
    <source>
        <strain evidence="2">32A</strain>
    </source>
</reference>
<accession>A0A975G628</accession>
<dbReference type="InterPro" id="IPR007403">
    <property type="entry name" value="DUF456"/>
</dbReference>
<gene>
    <name evidence="2" type="ORF">KBB96_11235</name>
</gene>
<evidence type="ECO:0000256" key="1">
    <source>
        <dbReference type="SAM" id="Phobius"/>
    </source>
</evidence>
<dbReference type="Proteomes" id="UP000676169">
    <property type="component" value="Chromosome"/>
</dbReference>
<dbReference type="AlphaFoldDB" id="A0A975G628"/>